<dbReference type="PANTHER" id="PTHR13794:SF58">
    <property type="entry name" value="MITOCHONDRIAL ENOLASE SUPERFAMILY MEMBER 1"/>
    <property type="match status" value="1"/>
</dbReference>
<dbReference type="Pfam" id="PF02746">
    <property type="entry name" value="MR_MLE_N"/>
    <property type="match status" value="1"/>
</dbReference>
<dbReference type="RefSeq" id="WP_218265899.1">
    <property type="nucleotide sequence ID" value="NZ_CP077717.1"/>
</dbReference>
<dbReference type="SMART" id="SM00922">
    <property type="entry name" value="MR_MLE"/>
    <property type="match status" value="1"/>
</dbReference>
<dbReference type="KEGG" id="sshi:J5U23_01787"/>
<evidence type="ECO:0000313" key="6">
    <source>
        <dbReference type="Proteomes" id="UP000694018"/>
    </source>
</evidence>
<evidence type="ECO:0000256" key="1">
    <source>
        <dbReference type="ARBA" id="ARBA00001946"/>
    </source>
</evidence>
<dbReference type="Pfam" id="PF13378">
    <property type="entry name" value="MR_MLE_C"/>
    <property type="match status" value="1"/>
</dbReference>
<keyword evidence="3" id="KW-0460">Magnesium</keyword>
<organism evidence="5 6">
    <name type="scientific">Saccharolobus shibatae (strain ATCC 51178 / DSM 5389 / JCM 8931 / NBRC 15437 / B12)</name>
    <name type="common">Sulfolobus shibatae</name>
    <dbReference type="NCBI Taxonomy" id="523848"/>
    <lineage>
        <taxon>Archaea</taxon>
        <taxon>Thermoproteota</taxon>
        <taxon>Thermoprotei</taxon>
        <taxon>Sulfolobales</taxon>
        <taxon>Sulfolobaceae</taxon>
        <taxon>Saccharolobus</taxon>
    </lineage>
</organism>
<evidence type="ECO:0000313" key="5">
    <source>
        <dbReference type="EMBL" id="QXJ28918.1"/>
    </source>
</evidence>
<dbReference type="PANTHER" id="PTHR13794">
    <property type="entry name" value="ENOLASE SUPERFAMILY, MANDELATE RACEMASE"/>
    <property type="match status" value="1"/>
</dbReference>
<gene>
    <name evidence="5" type="ORF">J5U23_01787</name>
</gene>
<reference evidence="5" key="1">
    <citation type="journal article" date="2021" name="Environ. Microbiol.">
        <title>New insights into the diversity and evolution of the archaeal mobilome from three complete genomes of Saccharolobus shibatae.</title>
        <authorList>
            <person name="Medvedeva S."/>
            <person name="Brandt D."/>
            <person name="Cvirkaite-Krupovic V."/>
            <person name="Liu Y."/>
            <person name="Severinov K."/>
            <person name="Ishino S."/>
            <person name="Ishino Y."/>
            <person name="Prangishvili D."/>
            <person name="Kalinowski J."/>
            <person name="Krupovic M."/>
        </authorList>
    </citation>
    <scope>NUCLEOTIDE SEQUENCE</scope>
    <source>
        <strain evidence="5">B12</strain>
    </source>
</reference>
<name>A0A8F5GTG2_SACSH</name>
<proteinExistence type="predicted"/>
<dbReference type="Proteomes" id="UP000694018">
    <property type="component" value="Chromosome"/>
</dbReference>
<dbReference type="EMBL" id="CP077717">
    <property type="protein sequence ID" value="QXJ28918.1"/>
    <property type="molecule type" value="Genomic_DNA"/>
</dbReference>
<sequence length="369" mass="42188">MIKKVEFIKANIPLEKTDPLQSWYNQWSSQLFVKITNDENIIGWGEILATTANSRDIYIILGQKISRAILNKDEEEICEINDFLFKILETGKGAVSSGVISGIDIALWDLMGKKLGRPIYKLLGYSGKDTPRYIALSRYGNIDSLRKAVGIFIERGFKIIKIHEHYNRAIDAMKELRDIYGYSPKIIVDLSSSIPSLEKAKELFNSISKYEPMWIEEPLRQSDNYKALKKLNEIVPIAGGENIFTINEFKRAIESEAYTYFQIDTTKIGGITEAIKRINLAKLYNVSLSYHHRPDNGWIGISANYHVSVTAHDSFLLETPPDDPFRYFRIEGKIGTDYLQFKGLGLGIQPKEDIPKEEEDQDFVVYQEP</sequence>
<dbReference type="CDD" id="cd03316">
    <property type="entry name" value="MR_like"/>
    <property type="match status" value="1"/>
</dbReference>
<feature type="domain" description="Mandelate racemase/muconate lactonizing enzyme C-terminal" evidence="4">
    <location>
        <begin position="142"/>
        <end position="238"/>
    </location>
</feature>
<dbReference type="GO" id="GO:0016052">
    <property type="term" value="P:carbohydrate catabolic process"/>
    <property type="evidence" value="ECO:0007669"/>
    <property type="project" value="TreeGrafter"/>
</dbReference>
<dbReference type="InterPro" id="IPR029065">
    <property type="entry name" value="Enolase_C-like"/>
</dbReference>
<evidence type="ECO:0000256" key="2">
    <source>
        <dbReference type="ARBA" id="ARBA00022723"/>
    </source>
</evidence>
<comment type="cofactor">
    <cofactor evidence="1">
        <name>Mg(2+)</name>
        <dbReference type="ChEBI" id="CHEBI:18420"/>
    </cofactor>
</comment>
<accession>A0A8F5GTG2</accession>
<dbReference type="InterPro" id="IPR013342">
    <property type="entry name" value="Mandelate_racemase_C"/>
</dbReference>
<dbReference type="InterPro" id="IPR046945">
    <property type="entry name" value="RHMD-like"/>
</dbReference>
<protein>
    <recommendedName>
        <fullName evidence="4">Mandelate racemase/muconate lactonizing enzyme C-terminal domain-containing protein</fullName>
    </recommendedName>
</protein>
<dbReference type="SFLD" id="SFLDS00001">
    <property type="entry name" value="Enolase"/>
    <property type="match status" value="1"/>
</dbReference>
<dbReference type="AlphaFoldDB" id="A0A8F5GTG2"/>
<evidence type="ECO:0000259" key="4">
    <source>
        <dbReference type="SMART" id="SM00922"/>
    </source>
</evidence>
<keyword evidence="2" id="KW-0479">Metal-binding</keyword>
<evidence type="ECO:0000256" key="3">
    <source>
        <dbReference type="ARBA" id="ARBA00022842"/>
    </source>
</evidence>
<dbReference type="GeneID" id="65563305"/>
<dbReference type="OrthoDB" id="372081at2157"/>
<dbReference type="GO" id="GO:0000287">
    <property type="term" value="F:magnesium ion binding"/>
    <property type="evidence" value="ECO:0007669"/>
    <property type="project" value="TreeGrafter"/>
</dbReference>
<dbReference type="GO" id="GO:0016836">
    <property type="term" value="F:hydro-lyase activity"/>
    <property type="evidence" value="ECO:0007669"/>
    <property type="project" value="TreeGrafter"/>
</dbReference>
<dbReference type="InterPro" id="IPR013341">
    <property type="entry name" value="Mandelate_racemase_N_dom"/>
</dbReference>